<dbReference type="GO" id="GO:0003729">
    <property type="term" value="F:mRNA binding"/>
    <property type="evidence" value="ECO:0007669"/>
    <property type="project" value="InterPro"/>
</dbReference>
<comment type="similarity">
    <text evidence="1">Belongs to the NCBP3 family.</text>
</comment>
<proteinExistence type="inferred from homology"/>
<gene>
    <name evidence="4" type="primary">NCBP3</name>
    <name evidence="4" type="ORF">FJT64_010871</name>
</gene>
<dbReference type="Proteomes" id="UP000440578">
    <property type="component" value="Unassembled WGS sequence"/>
</dbReference>
<feature type="compositionally biased region" description="Basic and acidic residues" evidence="3">
    <location>
        <begin position="608"/>
        <end position="639"/>
    </location>
</feature>
<dbReference type="PANTHER" id="PTHR16291">
    <property type="entry name" value="NUCLEAR CAP-BINDING PROTEIN SUBUNIT 3"/>
    <property type="match status" value="1"/>
</dbReference>
<dbReference type="GO" id="GO:0005634">
    <property type="term" value="C:nucleus"/>
    <property type="evidence" value="ECO:0007669"/>
    <property type="project" value="TreeGrafter"/>
</dbReference>
<organism evidence="4 5">
    <name type="scientific">Amphibalanus amphitrite</name>
    <name type="common">Striped barnacle</name>
    <name type="synonym">Balanus amphitrite</name>
    <dbReference type="NCBI Taxonomy" id="1232801"/>
    <lineage>
        <taxon>Eukaryota</taxon>
        <taxon>Metazoa</taxon>
        <taxon>Ecdysozoa</taxon>
        <taxon>Arthropoda</taxon>
        <taxon>Crustacea</taxon>
        <taxon>Multicrustacea</taxon>
        <taxon>Cirripedia</taxon>
        <taxon>Thoracica</taxon>
        <taxon>Thoracicalcarea</taxon>
        <taxon>Balanomorpha</taxon>
        <taxon>Balanoidea</taxon>
        <taxon>Balanidae</taxon>
        <taxon>Amphibalaninae</taxon>
        <taxon>Amphibalanus</taxon>
    </lineage>
</organism>
<feature type="compositionally biased region" description="Basic and acidic residues" evidence="3">
    <location>
        <begin position="506"/>
        <end position="522"/>
    </location>
</feature>
<feature type="compositionally biased region" description="Acidic residues" evidence="3">
    <location>
        <begin position="33"/>
        <end position="44"/>
    </location>
</feature>
<reference evidence="4 5" key="1">
    <citation type="submission" date="2019-07" db="EMBL/GenBank/DDBJ databases">
        <title>Draft genome assembly of a fouling barnacle, Amphibalanus amphitrite (Darwin, 1854): The first reference genome for Thecostraca.</title>
        <authorList>
            <person name="Kim W."/>
        </authorList>
    </citation>
    <scope>NUCLEOTIDE SEQUENCE [LARGE SCALE GENOMIC DNA]</scope>
    <source>
        <strain evidence="4">SNU_AA5</strain>
        <tissue evidence="4">Soma without cirri and trophi</tissue>
    </source>
</reference>
<feature type="region of interest" description="Disordered" evidence="3">
    <location>
        <begin position="324"/>
        <end position="347"/>
    </location>
</feature>
<feature type="compositionally biased region" description="Low complexity" evidence="3">
    <location>
        <begin position="569"/>
        <end position="584"/>
    </location>
</feature>
<feature type="region of interest" description="Disordered" evidence="3">
    <location>
        <begin position="264"/>
        <end position="298"/>
    </location>
</feature>
<protein>
    <recommendedName>
        <fullName evidence="2">Nuclear cap-binding protein subunit 3</fullName>
    </recommendedName>
</protein>
<feature type="compositionally biased region" description="Basic and acidic residues" evidence="3">
    <location>
        <begin position="392"/>
        <end position="402"/>
    </location>
</feature>
<keyword evidence="5" id="KW-1185">Reference proteome</keyword>
<feature type="compositionally biased region" description="Basic and acidic residues" evidence="3">
    <location>
        <begin position="473"/>
        <end position="495"/>
    </location>
</feature>
<comment type="caution">
    <text evidence="4">The sequence shown here is derived from an EMBL/GenBank/DDBJ whole genome shotgun (WGS) entry which is preliminary data.</text>
</comment>
<dbReference type="PANTHER" id="PTHR16291:SF0">
    <property type="entry name" value="NUCLEAR CAP-BINDING PROTEIN SUBUNIT 3"/>
    <property type="match status" value="1"/>
</dbReference>
<sequence>MDTEPLDVDPELDYEDGLLGDDNDSPPPAGDHELEDGELDDSGSEQEAAPAGRPAAPPEPLTEEARRRRAERFGGMLDAEPPTEEARRRRAERFGEMQDAEPPTAETRRRRAERFGDMLDMDVEPVTEEARRRRAERFGEALAPADPPGLPPAEQARRSALYASLGLSEPVDGPVQWRPEAVHVRGTGTMTTGDVMDYFYRFRPAHVEWVTDGACNVVWMDDVGPVRALLELSSPIAPPGAERPAAAAVEEDPDALLVGLDTMDSDAPPPPAADTHMREAGEEETVDPADIKTPIPPGRWRLGVPHRLTDSLFLRFATRGDRRLPGAEQSRSGHVKLLGDPSHPAGVAGIITERRRRELRGEPVQEAPPPPGKVNPWGGIAASWATAEAVRRPVRDYDHDPELNLLRDGGRPPDLRRRLESRPAGAGSDTERPTAPQPRKRQRSSSPESGGDAAANSDEEEWRTRLKVPRMRMHADDELEKPVTARRPVRSDLRARLAAGGGRWRKNAELEAERREAPDGRRRQQPASPLRLDYEQPDAEDEDELTASAGDLDSERPVNIKITRDFSGDELSGGESSSETSESAPDSDREDEEDEDEEEEEVEPVEVDVDRRTDKNSAADLRARLNKKRAETKSERPPLRIEVDNDEYYRLIGSDSE</sequence>
<name>A0A6A4VCT7_AMPAM</name>
<feature type="compositionally biased region" description="Basic and acidic residues" evidence="3">
    <location>
        <begin position="553"/>
        <end position="567"/>
    </location>
</feature>
<dbReference type="OrthoDB" id="5593012at2759"/>
<evidence type="ECO:0000313" key="4">
    <source>
        <dbReference type="EMBL" id="KAF0290959.1"/>
    </source>
</evidence>
<dbReference type="GO" id="GO:0000340">
    <property type="term" value="F:RNA 7-methylguanosine cap binding"/>
    <property type="evidence" value="ECO:0007669"/>
    <property type="project" value="InterPro"/>
</dbReference>
<dbReference type="Pfam" id="PF10309">
    <property type="entry name" value="NCBP3"/>
    <property type="match status" value="1"/>
</dbReference>
<dbReference type="InterPro" id="IPR019416">
    <property type="entry name" value="NCBP3"/>
</dbReference>
<feature type="region of interest" description="Disordered" evidence="3">
    <location>
        <begin position="359"/>
        <end position="379"/>
    </location>
</feature>
<evidence type="ECO:0000256" key="3">
    <source>
        <dbReference type="SAM" id="MobiDB-lite"/>
    </source>
</evidence>
<feature type="region of interest" description="Disordered" evidence="3">
    <location>
        <begin position="1"/>
        <end position="116"/>
    </location>
</feature>
<feature type="compositionally biased region" description="Basic and acidic residues" evidence="3">
    <location>
        <begin position="408"/>
        <end position="421"/>
    </location>
</feature>
<dbReference type="AlphaFoldDB" id="A0A6A4VCT7"/>
<feature type="compositionally biased region" description="Basic and acidic residues" evidence="3">
    <location>
        <begin position="84"/>
        <end position="96"/>
    </location>
</feature>
<feature type="compositionally biased region" description="Acidic residues" evidence="3">
    <location>
        <begin position="535"/>
        <end position="545"/>
    </location>
</feature>
<feature type="compositionally biased region" description="Acidic residues" evidence="3">
    <location>
        <begin position="588"/>
        <end position="607"/>
    </location>
</feature>
<feature type="region of interest" description="Disordered" evidence="3">
    <location>
        <begin position="392"/>
        <end position="639"/>
    </location>
</feature>
<dbReference type="EMBL" id="VIIS01001918">
    <property type="protein sequence ID" value="KAF0290959.1"/>
    <property type="molecule type" value="Genomic_DNA"/>
</dbReference>
<feature type="compositionally biased region" description="Acidic residues" evidence="3">
    <location>
        <begin position="1"/>
        <end position="24"/>
    </location>
</feature>
<evidence type="ECO:0000256" key="2">
    <source>
        <dbReference type="ARBA" id="ARBA00019876"/>
    </source>
</evidence>
<evidence type="ECO:0000256" key="1">
    <source>
        <dbReference type="ARBA" id="ARBA00006069"/>
    </source>
</evidence>
<evidence type="ECO:0000313" key="5">
    <source>
        <dbReference type="Proteomes" id="UP000440578"/>
    </source>
</evidence>
<accession>A0A6A4VCT7</accession>